<organism evidence="3 4">
    <name type="scientific">Undibacterium pigrum</name>
    <dbReference type="NCBI Taxonomy" id="401470"/>
    <lineage>
        <taxon>Bacteria</taxon>
        <taxon>Pseudomonadati</taxon>
        <taxon>Pseudomonadota</taxon>
        <taxon>Betaproteobacteria</taxon>
        <taxon>Burkholderiales</taxon>
        <taxon>Oxalobacteraceae</taxon>
        <taxon>Undibacterium</taxon>
    </lineage>
</organism>
<keyword evidence="4" id="KW-1185">Reference proteome</keyword>
<feature type="region of interest" description="Disordered" evidence="1">
    <location>
        <begin position="33"/>
        <end position="71"/>
    </location>
</feature>
<evidence type="ECO:0000256" key="1">
    <source>
        <dbReference type="SAM" id="MobiDB-lite"/>
    </source>
</evidence>
<evidence type="ECO:0000313" key="3">
    <source>
        <dbReference type="EMBL" id="PXX41519.1"/>
    </source>
</evidence>
<protein>
    <submittedName>
        <fullName evidence="3">Uncharacterized protein</fullName>
    </submittedName>
</protein>
<proteinExistence type="predicted"/>
<name>A0A318J1B0_9BURK</name>
<feature type="compositionally biased region" description="Basic residues" evidence="1">
    <location>
        <begin position="44"/>
        <end position="63"/>
    </location>
</feature>
<evidence type="ECO:0000256" key="2">
    <source>
        <dbReference type="SAM" id="SignalP"/>
    </source>
</evidence>
<accession>A0A318J1B0</accession>
<feature type="signal peptide" evidence="2">
    <location>
        <begin position="1"/>
        <end position="18"/>
    </location>
</feature>
<evidence type="ECO:0000313" key="4">
    <source>
        <dbReference type="Proteomes" id="UP000247792"/>
    </source>
</evidence>
<dbReference type="EMBL" id="QJKB01000007">
    <property type="protein sequence ID" value="PXX41519.1"/>
    <property type="molecule type" value="Genomic_DNA"/>
</dbReference>
<feature type="chain" id="PRO_5016351625" evidence="2">
    <location>
        <begin position="19"/>
        <end position="71"/>
    </location>
</feature>
<dbReference type="AlphaFoldDB" id="A0A318J1B0"/>
<gene>
    <name evidence="3" type="ORF">DFR42_107170</name>
</gene>
<dbReference type="Proteomes" id="UP000247792">
    <property type="component" value="Unassembled WGS sequence"/>
</dbReference>
<keyword evidence="2" id="KW-0732">Signal</keyword>
<dbReference type="RefSeq" id="WP_110256749.1">
    <property type="nucleotide sequence ID" value="NZ_QJKB01000007.1"/>
</dbReference>
<comment type="caution">
    <text evidence="3">The sequence shown here is derived from an EMBL/GenBank/DDBJ whole genome shotgun (WGS) entry which is preliminary data.</text>
</comment>
<reference evidence="3 4" key="1">
    <citation type="submission" date="2018-05" db="EMBL/GenBank/DDBJ databases">
        <title>Genomic Encyclopedia of Type Strains, Phase IV (KMG-IV): sequencing the most valuable type-strain genomes for metagenomic binning, comparative biology and taxonomic classification.</title>
        <authorList>
            <person name="Goeker M."/>
        </authorList>
    </citation>
    <scope>NUCLEOTIDE SEQUENCE [LARGE SCALE GENOMIC DNA]</scope>
    <source>
        <strain evidence="3 4">DSM 19792</strain>
    </source>
</reference>
<sequence length="71" mass="8144">MRYVLPIFLAMAVFSANASEQIRVDGWAPNFSVAHKPQGTGNWKGKRDKHQKAKPQNERKKKSSSWIPHQK</sequence>